<feature type="binding site" evidence="14">
    <location>
        <position position="79"/>
    </location>
    <ligand>
        <name>substrate</name>
    </ligand>
</feature>
<comment type="caution">
    <text evidence="19">The sequence shown here is derived from an EMBL/GenBank/DDBJ whole genome shotgun (WGS) entry which is preliminary data.</text>
</comment>
<evidence type="ECO:0000313" key="19">
    <source>
        <dbReference type="EMBL" id="OEH85872.1"/>
    </source>
</evidence>
<evidence type="ECO:0000256" key="10">
    <source>
        <dbReference type="ARBA" id="ARBA00022840"/>
    </source>
</evidence>
<dbReference type="NCBIfam" id="NF006068">
    <property type="entry name" value="PRK08210.1"/>
    <property type="match status" value="1"/>
</dbReference>
<comment type="pathway">
    <text evidence="3 16">Amino-acid biosynthesis; L-methionine biosynthesis via de novo pathway; L-homoserine from L-aspartate: step 1/3.</text>
</comment>
<dbReference type="RefSeq" id="WP_069701955.1">
    <property type="nucleotide sequence ID" value="NZ_MJAT01000012.1"/>
</dbReference>
<evidence type="ECO:0000256" key="7">
    <source>
        <dbReference type="ARBA" id="ARBA00022679"/>
    </source>
</evidence>
<dbReference type="GO" id="GO:0009090">
    <property type="term" value="P:homoserine biosynthetic process"/>
    <property type="evidence" value="ECO:0007669"/>
    <property type="project" value="TreeGrafter"/>
</dbReference>
<dbReference type="InterPro" id="IPR001048">
    <property type="entry name" value="Asp/Glu/Uridylate_kinase"/>
</dbReference>
<dbReference type="GO" id="GO:0005829">
    <property type="term" value="C:cytosol"/>
    <property type="evidence" value="ECO:0007669"/>
    <property type="project" value="TreeGrafter"/>
</dbReference>
<evidence type="ECO:0000256" key="4">
    <source>
        <dbReference type="ARBA" id="ARBA00005139"/>
    </source>
</evidence>
<dbReference type="AlphaFoldDB" id="A0A1E5L6T0"/>
<comment type="function">
    <text evidence="1">Catalyzes the phosphorylation of the beta-carboxyl group of aspartic acid with ATP to yield 4-phospho-L-aspartate, which is involved in the branched biosynthetic pathway leading to the biosynthesis of amino acids threonine, isoleucine and methionine.</text>
</comment>
<evidence type="ECO:0000313" key="20">
    <source>
        <dbReference type="Proteomes" id="UP000095255"/>
    </source>
</evidence>
<feature type="binding site" evidence="14">
    <location>
        <position position="52"/>
    </location>
    <ligand>
        <name>substrate</name>
    </ligand>
</feature>
<dbReference type="GO" id="GO:0019877">
    <property type="term" value="P:diaminopimelate biosynthetic process"/>
    <property type="evidence" value="ECO:0007669"/>
    <property type="project" value="UniProtKB-KW"/>
</dbReference>
<dbReference type="STRING" id="1390249.BHU72_03585"/>
<keyword evidence="9 15" id="KW-0418">Kinase</keyword>
<evidence type="ECO:0000256" key="14">
    <source>
        <dbReference type="PIRSR" id="PIRSR000726-1"/>
    </source>
</evidence>
<evidence type="ECO:0000259" key="17">
    <source>
        <dbReference type="Pfam" id="PF00696"/>
    </source>
</evidence>
<evidence type="ECO:0000256" key="8">
    <source>
        <dbReference type="ARBA" id="ARBA00022741"/>
    </source>
</evidence>
<name>A0A1E5L6T0_9FIRM</name>
<feature type="domain" description="Aspartate/glutamate/uridylate kinase" evidence="17">
    <location>
        <begin position="3"/>
        <end position="235"/>
    </location>
</feature>
<evidence type="ECO:0000256" key="12">
    <source>
        <dbReference type="ARBA" id="ARBA00023154"/>
    </source>
</evidence>
<keyword evidence="11" id="KW-0220">Diaminopimelate biosynthesis</keyword>
<keyword evidence="20" id="KW-1185">Reference proteome</keyword>
<reference evidence="19 20" key="1">
    <citation type="submission" date="2016-09" db="EMBL/GenBank/DDBJ databases">
        <title>Desulfuribacillus arsenicus sp. nov., an obligately anaerobic, dissimilatory arsenic- and antimonate-reducing bacterium isolated from anoxic sediments.</title>
        <authorList>
            <person name="Abin C.A."/>
            <person name="Hollibaugh J.T."/>
        </authorList>
    </citation>
    <scope>NUCLEOTIDE SEQUENCE [LARGE SCALE GENOMIC DNA]</scope>
    <source>
        <strain evidence="19 20">MLFW-2</strain>
    </source>
</reference>
<evidence type="ECO:0000256" key="6">
    <source>
        <dbReference type="ARBA" id="ARBA00022605"/>
    </source>
</evidence>
<dbReference type="PANTHER" id="PTHR21499">
    <property type="entry name" value="ASPARTATE KINASE"/>
    <property type="match status" value="1"/>
</dbReference>
<evidence type="ECO:0000256" key="11">
    <source>
        <dbReference type="ARBA" id="ARBA00022915"/>
    </source>
</evidence>
<dbReference type="FunFam" id="3.40.1160.10:FF:000002">
    <property type="entry name" value="Aspartokinase"/>
    <property type="match status" value="1"/>
</dbReference>
<keyword evidence="12" id="KW-0457">Lysine biosynthesis</keyword>
<evidence type="ECO:0000259" key="18">
    <source>
        <dbReference type="Pfam" id="PF13840"/>
    </source>
</evidence>
<dbReference type="OrthoDB" id="9799110at2"/>
<dbReference type="GO" id="GO:0009089">
    <property type="term" value="P:lysine biosynthetic process via diaminopimelate"/>
    <property type="evidence" value="ECO:0007669"/>
    <property type="project" value="UniProtKB-UniPathway"/>
</dbReference>
<dbReference type="Pfam" id="PF00696">
    <property type="entry name" value="AA_kinase"/>
    <property type="match status" value="1"/>
</dbReference>
<feature type="binding site" evidence="14">
    <location>
        <position position="189"/>
    </location>
    <ligand>
        <name>ATP</name>
        <dbReference type="ChEBI" id="CHEBI:30616"/>
    </ligand>
</feature>
<dbReference type="Pfam" id="PF13840">
    <property type="entry name" value="ACT_7"/>
    <property type="match status" value="1"/>
</dbReference>
<dbReference type="SUPFAM" id="SSF53633">
    <property type="entry name" value="Carbamate kinase-like"/>
    <property type="match status" value="1"/>
</dbReference>
<dbReference type="GO" id="GO:0009088">
    <property type="term" value="P:threonine biosynthetic process"/>
    <property type="evidence" value="ECO:0007669"/>
    <property type="project" value="UniProtKB-UniPathway"/>
</dbReference>
<gene>
    <name evidence="19" type="ORF">BHU72_03585</name>
</gene>
<evidence type="ECO:0000256" key="5">
    <source>
        <dbReference type="ARBA" id="ARBA00010122"/>
    </source>
</evidence>
<dbReference type="InterPro" id="IPR027795">
    <property type="entry name" value="CASTOR_ACT_dom"/>
</dbReference>
<dbReference type="NCBIfam" id="TIGR00656">
    <property type="entry name" value="asp_kin_monofn"/>
    <property type="match status" value="1"/>
</dbReference>
<sequence length="404" mass="44245">MSIIVQKFGGSSLTTRELREHAIRHIEKAKNQNKQVVVVVSAMGRKGDPYATDTLLQLLSEDNHKVAKREKDLLLHCGEIISATVLANLLENKGHSTTVLTGGQAGIRTNQEYGNAQILEIETSRILSELNQNRIVIVTGFQGATYVGDITTLGRGGSDTTATALGAALKADYCDIFTDVDGIMTADPRIVKDARKLSYVTYHEICNLAYQGAKVIHPRAVEAAMSANLPIRIRSTFLDTEGTLVADQTYFDSNDQKQQYISALTGITQMSNITQIKVILEEGPFDWQMKVFKAMADHQISVDFININMSGVAYTVADDYSGKVVKVLETLGLHPKVETNCAKISCVGAAMAGVPGVMAKIIEVLTKENIRILQSVDSHTTIWVLVKEQDMEKGVQALHEAFYL</sequence>
<feature type="binding site" evidence="14">
    <location>
        <begin position="7"/>
        <end position="10"/>
    </location>
    <ligand>
        <name>ATP</name>
        <dbReference type="ChEBI" id="CHEBI:30616"/>
    </ligand>
</feature>
<dbReference type="EC" id="2.7.2.4" evidence="15"/>
<dbReference type="EMBL" id="MJAT01000012">
    <property type="protein sequence ID" value="OEH85872.1"/>
    <property type="molecule type" value="Genomic_DNA"/>
</dbReference>
<dbReference type="GO" id="GO:0004072">
    <property type="term" value="F:aspartate kinase activity"/>
    <property type="evidence" value="ECO:0007669"/>
    <property type="project" value="UniProtKB-EC"/>
</dbReference>
<organism evidence="19 20">
    <name type="scientific">Desulfuribacillus stibiiarsenatis</name>
    <dbReference type="NCBI Taxonomy" id="1390249"/>
    <lineage>
        <taxon>Bacteria</taxon>
        <taxon>Bacillati</taxon>
        <taxon>Bacillota</taxon>
        <taxon>Desulfuribacillia</taxon>
        <taxon>Desulfuribacillales</taxon>
        <taxon>Desulfuribacillaceae</taxon>
        <taxon>Desulfuribacillus</taxon>
    </lineage>
</organism>
<feature type="binding site" evidence="14">
    <location>
        <begin position="214"/>
        <end position="215"/>
    </location>
    <ligand>
        <name>ATP</name>
        <dbReference type="ChEBI" id="CHEBI:30616"/>
    </ligand>
</feature>
<dbReference type="UniPathway" id="UPA00050">
    <property type="reaction ID" value="UER00461"/>
</dbReference>
<evidence type="ECO:0000256" key="3">
    <source>
        <dbReference type="ARBA" id="ARBA00004986"/>
    </source>
</evidence>
<dbReference type="SUPFAM" id="SSF55021">
    <property type="entry name" value="ACT-like"/>
    <property type="match status" value="2"/>
</dbReference>
<proteinExistence type="inferred from homology"/>
<comment type="pathway">
    <text evidence="4 16">Amino-acid biosynthesis; L-threonine biosynthesis; L-threonine from L-aspartate: step 1/5.</text>
</comment>
<evidence type="ECO:0000256" key="1">
    <source>
        <dbReference type="ARBA" id="ARBA00003121"/>
    </source>
</evidence>
<dbReference type="InterPro" id="IPR018042">
    <property type="entry name" value="Aspartate_kinase_CS"/>
</dbReference>
<dbReference type="Gene3D" id="3.30.2130.10">
    <property type="entry name" value="VC0802-like"/>
    <property type="match status" value="1"/>
</dbReference>
<dbReference type="UniPathway" id="UPA00051">
    <property type="reaction ID" value="UER00462"/>
</dbReference>
<dbReference type="InterPro" id="IPR001341">
    <property type="entry name" value="Asp_kinase"/>
</dbReference>
<feature type="domain" description="CASTOR ACT" evidence="18">
    <location>
        <begin position="337"/>
        <end position="400"/>
    </location>
</feature>
<evidence type="ECO:0000256" key="2">
    <source>
        <dbReference type="ARBA" id="ARBA00004766"/>
    </source>
</evidence>
<keyword evidence="8 14" id="KW-0547">Nucleotide-binding</keyword>
<dbReference type="PANTHER" id="PTHR21499:SF3">
    <property type="entry name" value="ASPARTOKINASE"/>
    <property type="match status" value="1"/>
</dbReference>
<dbReference type="Proteomes" id="UP000095255">
    <property type="component" value="Unassembled WGS sequence"/>
</dbReference>
<dbReference type="UniPathway" id="UPA00034">
    <property type="reaction ID" value="UER00015"/>
</dbReference>
<keyword evidence="6 16" id="KW-0028">Amino-acid biosynthesis</keyword>
<evidence type="ECO:0000256" key="16">
    <source>
        <dbReference type="RuleBase" id="RU004249"/>
    </source>
</evidence>
<dbReference type="PIRSF" id="PIRSF000726">
    <property type="entry name" value="Asp_kin"/>
    <property type="match status" value="1"/>
</dbReference>
<accession>A0A1E5L6T0</accession>
<comment type="pathway">
    <text evidence="2 16">Amino-acid biosynthesis; L-lysine biosynthesis via DAP pathway; (S)-tetrahydrodipicolinate from L-aspartate: step 1/4.</text>
</comment>
<keyword evidence="10 14" id="KW-0067">ATP-binding</keyword>
<comment type="catalytic activity">
    <reaction evidence="13 15">
        <text>L-aspartate + ATP = 4-phospho-L-aspartate + ADP</text>
        <dbReference type="Rhea" id="RHEA:23776"/>
        <dbReference type="ChEBI" id="CHEBI:29991"/>
        <dbReference type="ChEBI" id="CHEBI:30616"/>
        <dbReference type="ChEBI" id="CHEBI:57535"/>
        <dbReference type="ChEBI" id="CHEBI:456216"/>
        <dbReference type="EC" id="2.7.2.4"/>
    </reaction>
</comment>
<feature type="binding site" evidence="14">
    <location>
        <begin position="178"/>
        <end position="179"/>
    </location>
    <ligand>
        <name>ATP</name>
        <dbReference type="ChEBI" id="CHEBI:30616"/>
    </ligand>
</feature>
<protein>
    <recommendedName>
        <fullName evidence="15">Aspartokinase</fullName>
        <ecNumber evidence="15">2.7.2.4</ecNumber>
    </recommendedName>
</protein>
<keyword evidence="7 15" id="KW-0808">Transferase</keyword>
<dbReference type="PROSITE" id="PS00324">
    <property type="entry name" value="ASPARTOKINASE"/>
    <property type="match status" value="1"/>
</dbReference>
<dbReference type="GO" id="GO:0005524">
    <property type="term" value="F:ATP binding"/>
    <property type="evidence" value="ECO:0007669"/>
    <property type="project" value="UniProtKB-KW"/>
</dbReference>
<dbReference type="Gene3D" id="3.40.1160.10">
    <property type="entry name" value="Acetylglutamate kinase-like"/>
    <property type="match status" value="1"/>
</dbReference>
<evidence type="ECO:0000256" key="13">
    <source>
        <dbReference type="ARBA" id="ARBA00047872"/>
    </source>
</evidence>
<evidence type="ECO:0000256" key="9">
    <source>
        <dbReference type="ARBA" id="ARBA00022777"/>
    </source>
</evidence>
<evidence type="ECO:0000256" key="15">
    <source>
        <dbReference type="RuleBase" id="RU003448"/>
    </source>
</evidence>
<dbReference type="InterPro" id="IPR005260">
    <property type="entry name" value="Asp_kin_monofn"/>
</dbReference>
<comment type="similarity">
    <text evidence="5 15">Belongs to the aspartokinase family.</text>
</comment>
<dbReference type="NCBIfam" id="TIGR00657">
    <property type="entry name" value="asp_kinases"/>
    <property type="match status" value="1"/>
</dbReference>
<dbReference type="InterPro" id="IPR045865">
    <property type="entry name" value="ACT-like_dom_sf"/>
</dbReference>
<dbReference type="InterPro" id="IPR036393">
    <property type="entry name" value="AceGlu_kinase-like_sf"/>
</dbReference>